<dbReference type="AlphaFoldDB" id="A0A0B3VWC4"/>
<dbReference type="InterPro" id="IPR023214">
    <property type="entry name" value="HAD_sf"/>
</dbReference>
<proteinExistence type="predicted"/>
<dbReference type="InterPro" id="IPR000150">
    <property type="entry name" value="Cof"/>
</dbReference>
<dbReference type="InterPro" id="IPR036412">
    <property type="entry name" value="HAD-like_sf"/>
</dbReference>
<protein>
    <submittedName>
        <fullName evidence="1">Hydrolase</fullName>
    </submittedName>
</protein>
<dbReference type="NCBIfam" id="TIGR00099">
    <property type="entry name" value="Cof-subfamily"/>
    <property type="match status" value="1"/>
</dbReference>
<dbReference type="SFLD" id="SFLDS00003">
    <property type="entry name" value="Haloacid_Dehalogenase"/>
    <property type="match status" value="1"/>
</dbReference>
<dbReference type="Pfam" id="PF08282">
    <property type="entry name" value="Hydrolase_3"/>
    <property type="match status" value="1"/>
</dbReference>
<keyword evidence="2" id="KW-1185">Reference proteome</keyword>
<dbReference type="NCBIfam" id="TIGR01484">
    <property type="entry name" value="HAD-SF-IIB"/>
    <property type="match status" value="1"/>
</dbReference>
<dbReference type="GO" id="GO:0016791">
    <property type="term" value="F:phosphatase activity"/>
    <property type="evidence" value="ECO:0007669"/>
    <property type="project" value="UniProtKB-ARBA"/>
</dbReference>
<evidence type="ECO:0000313" key="1">
    <source>
        <dbReference type="EMBL" id="KHS57108.1"/>
    </source>
</evidence>
<dbReference type="SUPFAM" id="SSF56784">
    <property type="entry name" value="HAD-like"/>
    <property type="match status" value="1"/>
</dbReference>
<dbReference type="SFLD" id="SFLDG01144">
    <property type="entry name" value="C2.B.4:_PGP_Like"/>
    <property type="match status" value="1"/>
</dbReference>
<dbReference type="SFLD" id="SFLDG01140">
    <property type="entry name" value="C2.B:_Phosphomannomutase_and_P"/>
    <property type="match status" value="1"/>
</dbReference>
<dbReference type="EMBL" id="JWHR01000092">
    <property type="protein sequence ID" value="KHS57108.1"/>
    <property type="molecule type" value="Genomic_DNA"/>
</dbReference>
<dbReference type="GO" id="GO:0005829">
    <property type="term" value="C:cytosol"/>
    <property type="evidence" value="ECO:0007669"/>
    <property type="project" value="TreeGrafter"/>
</dbReference>
<dbReference type="CDD" id="cd07516">
    <property type="entry name" value="HAD_Pase"/>
    <property type="match status" value="1"/>
</dbReference>
<dbReference type="Gene3D" id="3.40.50.1000">
    <property type="entry name" value="HAD superfamily/HAD-like"/>
    <property type="match status" value="1"/>
</dbReference>
<keyword evidence="1" id="KW-0378">Hydrolase</keyword>
<dbReference type="OrthoDB" id="9781413at2"/>
<dbReference type="STRING" id="1577792.QX51_10110"/>
<reference evidence="1 2" key="1">
    <citation type="submission" date="2014-12" db="EMBL/GenBank/DDBJ databases">
        <title>Draft genome sequence of Terrisporobacter sp. 08-306576, isolated from the blood culture of a bacteremia patient.</title>
        <authorList>
            <person name="Lund L.C."/>
            <person name="Sydenham T.V."/>
            <person name="Hogh S.V."/>
            <person name="Skov M.N."/>
            <person name="Kemp M."/>
            <person name="Justesen U.S."/>
        </authorList>
    </citation>
    <scope>NUCLEOTIDE SEQUENCE [LARGE SCALE GENOMIC DNA]</scope>
    <source>
        <strain evidence="1 2">08-306576</strain>
    </source>
</reference>
<dbReference type="PANTHER" id="PTHR10000:SF55">
    <property type="entry name" value="5-AMINO-6-(5-PHOSPHO-D-RIBITYLAMINO)URACIL PHOSPHATASE YCSE"/>
    <property type="match status" value="1"/>
</dbReference>
<gene>
    <name evidence="1" type="ORF">QX51_10110</name>
</gene>
<dbReference type="Gene3D" id="3.30.1240.10">
    <property type="match status" value="1"/>
</dbReference>
<comment type="caution">
    <text evidence="1">The sequence shown here is derived from an EMBL/GenBank/DDBJ whole genome shotgun (WGS) entry which is preliminary data.</text>
</comment>
<accession>A0A0B3VWC4</accession>
<dbReference type="PROSITE" id="PS01229">
    <property type="entry name" value="COF_2"/>
    <property type="match status" value="1"/>
</dbReference>
<name>A0A0B3VWC4_9FIRM</name>
<organism evidence="1 2">
    <name type="scientific">Terrisporobacter othiniensis</name>
    <dbReference type="NCBI Taxonomy" id="1577792"/>
    <lineage>
        <taxon>Bacteria</taxon>
        <taxon>Bacillati</taxon>
        <taxon>Bacillota</taxon>
        <taxon>Clostridia</taxon>
        <taxon>Peptostreptococcales</taxon>
        <taxon>Peptostreptococcaceae</taxon>
        <taxon>Terrisporobacter</taxon>
    </lineage>
</organism>
<dbReference type="GO" id="GO:0000287">
    <property type="term" value="F:magnesium ion binding"/>
    <property type="evidence" value="ECO:0007669"/>
    <property type="project" value="TreeGrafter"/>
</dbReference>
<dbReference type="Proteomes" id="UP000031189">
    <property type="component" value="Unassembled WGS sequence"/>
</dbReference>
<dbReference type="InterPro" id="IPR006379">
    <property type="entry name" value="HAD-SF_hydro_IIB"/>
</dbReference>
<sequence length="279" mass="31677">MKNYKLIVTDMDGTVLGENHQITDENKNALKEAEKMGIKVVFATGRFHDSAKDHVNFLEEVMPIISSNGSIIKHPITNKVLYSNFIDRDICLKIMDIIDGYNLRYQIYTDEKILQKYETEEEMIFMKEFIAKNFSDKTEIIFKKDLREDIKNSSVLKFNIMEMEKTELLDQARVDLTSIKKIEITSSWKNNLEIMSEGSHKGKAIEYLSDLLGIDRESIIAFGDNYNDLSMIEFAGTGVAMGNAEEEVKKIANHVTSRNGESGVAKAINSLVLQKVVSA</sequence>
<dbReference type="PANTHER" id="PTHR10000">
    <property type="entry name" value="PHOSPHOSERINE PHOSPHATASE"/>
    <property type="match status" value="1"/>
</dbReference>
<evidence type="ECO:0000313" key="2">
    <source>
        <dbReference type="Proteomes" id="UP000031189"/>
    </source>
</evidence>
<dbReference type="RefSeq" id="WP_039679796.1">
    <property type="nucleotide sequence ID" value="NZ_JWHR01000092.1"/>
</dbReference>